<dbReference type="Proteomes" id="UP001066276">
    <property type="component" value="Chromosome 6"/>
</dbReference>
<proteinExistence type="predicted"/>
<accession>A0AAV7R166</accession>
<name>A0AAV7R166_PLEWA</name>
<protein>
    <submittedName>
        <fullName evidence="1">Uncharacterized protein</fullName>
    </submittedName>
</protein>
<sequence>MGPVTLSRPGRPHPLTHLQQHCACHLGVRRSASRFALPQFQGSMCPSWLRCSCPSPPGHWGEGKVRW</sequence>
<gene>
    <name evidence="1" type="ORF">NDU88_011501</name>
</gene>
<organism evidence="1 2">
    <name type="scientific">Pleurodeles waltl</name>
    <name type="common">Iberian ribbed newt</name>
    <dbReference type="NCBI Taxonomy" id="8319"/>
    <lineage>
        <taxon>Eukaryota</taxon>
        <taxon>Metazoa</taxon>
        <taxon>Chordata</taxon>
        <taxon>Craniata</taxon>
        <taxon>Vertebrata</taxon>
        <taxon>Euteleostomi</taxon>
        <taxon>Amphibia</taxon>
        <taxon>Batrachia</taxon>
        <taxon>Caudata</taxon>
        <taxon>Salamandroidea</taxon>
        <taxon>Salamandridae</taxon>
        <taxon>Pleurodelinae</taxon>
        <taxon>Pleurodeles</taxon>
    </lineage>
</organism>
<dbReference type="AlphaFoldDB" id="A0AAV7R166"/>
<reference evidence="1" key="1">
    <citation type="journal article" date="2022" name="bioRxiv">
        <title>Sequencing and chromosome-scale assembly of the giantPleurodeles waltlgenome.</title>
        <authorList>
            <person name="Brown T."/>
            <person name="Elewa A."/>
            <person name="Iarovenko S."/>
            <person name="Subramanian E."/>
            <person name="Araus A.J."/>
            <person name="Petzold A."/>
            <person name="Susuki M."/>
            <person name="Suzuki K.-i.T."/>
            <person name="Hayashi T."/>
            <person name="Toyoda A."/>
            <person name="Oliveira C."/>
            <person name="Osipova E."/>
            <person name="Leigh N.D."/>
            <person name="Simon A."/>
            <person name="Yun M.H."/>
        </authorList>
    </citation>
    <scope>NUCLEOTIDE SEQUENCE</scope>
    <source>
        <strain evidence="1">20211129_DDA</strain>
        <tissue evidence="1">Liver</tissue>
    </source>
</reference>
<keyword evidence="2" id="KW-1185">Reference proteome</keyword>
<dbReference type="EMBL" id="JANPWB010000010">
    <property type="protein sequence ID" value="KAJ1145210.1"/>
    <property type="molecule type" value="Genomic_DNA"/>
</dbReference>
<evidence type="ECO:0000313" key="1">
    <source>
        <dbReference type="EMBL" id="KAJ1145210.1"/>
    </source>
</evidence>
<evidence type="ECO:0000313" key="2">
    <source>
        <dbReference type="Proteomes" id="UP001066276"/>
    </source>
</evidence>
<comment type="caution">
    <text evidence="1">The sequence shown here is derived from an EMBL/GenBank/DDBJ whole genome shotgun (WGS) entry which is preliminary data.</text>
</comment>